<dbReference type="OrthoDB" id="2839183at2"/>
<sequence length="922" mass="99859">MSYQPKSYRKFLAGSVSAAMVATTFGAVNPVNVQTADAAEAFPDVDNDYWASGSIQRLADQGVISGYKDGTYRPGEEINRGQVAAMLVAAFDLDVDENAEPPFEDLNPESYFTPYAAAVKEADLIKGRENNTQFAAGMDLSREQMATILVRAFDLEARDDVDADVGDIDKAHESHRSNIEILAQYDITNTADGNFRPKETVTRAQFAAFLDRAMQVDKEVDTSVSSVTAVDNTTVEVGFDGDVEAAVAEDFTFDPELAVLDAEVISPSDSEENQDAEGSVVRLTTEEQTEDEEYTLSYQGETTGQTFTGVAAEPAVVVEDISAVSTTSFEIDVDGELDEDLDEAAVEELLDVAVVNGDDEETALDVTGVEISEDRETITVEHADDDLEGTAGTLVVNEFEYDFDYESIEVDSVEATTTSIRSEADQQLEFTVNGFRNLSIDTLEEAGYEVEFLYSSEDDVFDEDAREQGIIDASELEESFSYAVEITDEDGNTVTSEDVTVDVNDAGEVTEVTEVGLFDGEDRWENDYVTSANQGNEIQAVAGLNFFGEEISEEIGVTVESVTSSDASIAYYDNEDGLQINGEGEVTLTVQFEGIEEPVELDLEVVADQELTSIEEDGTTEKFAIDSEGNVSGELEATLLDQYGENWEGNDDISVTVTGENDFEEKATISADAGNVSVDFDDLEGDDDSDIIDEPGEYSVSFEDDNGNALGTVDVEFVELQLDEVDNFTLSADPESVDLYEDEDTDFEVTIGAIFDEIDLEDGDVEEALAALEGDIQLSTSDEEVVSIDGGSETEVDAETLDFTVSGESEGTATITLEQEEGDFTTALASVEVEVENSTPQITDLTLADEEQPVEVTEDTNGEWSVVDPTQLASSNVEEINNEDMIASVDFSANDEAAIITITDEYGGETFVVDAEDITSSQ</sequence>
<evidence type="ECO:0000259" key="4">
    <source>
        <dbReference type="PROSITE" id="PS51272"/>
    </source>
</evidence>
<dbReference type="InterPro" id="IPR051465">
    <property type="entry name" value="Cell_Envelope_Struct_Comp"/>
</dbReference>
<evidence type="ECO:0000313" key="6">
    <source>
        <dbReference type="Proteomes" id="UP000199017"/>
    </source>
</evidence>
<reference evidence="5 6" key="1">
    <citation type="submission" date="2016-10" db="EMBL/GenBank/DDBJ databases">
        <authorList>
            <person name="de Groot N.N."/>
        </authorList>
    </citation>
    <scope>NUCLEOTIDE SEQUENCE [LARGE SCALE GENOMIC DNA]</scope>
    <source>
        <strain evidence="6">P4B,CCM 7963,CECT 7998,DSM 25260,IBRC-M 10614,KCTC 13821</strain>
    </source>
</reference>
<accession>A0A1G8PLX1</accession>
<evidence type="ECO:0000256" key="2">
    <source>
        <dbReference type="SAM" id="MobiDB-lite"/>
    </source>
</evidence>
<dbReference type="PANTHER" id="PTHR43308">
    <property type="entry name" value="OUTER MEMBRANE PROTEIN ALPHA-RELATED"/>
    <property type="match status" value="1"/>
</dbReference>
<dbReference type="InterPro" id="IPR006311">
    <property type="entry name" value="TAT_signal"/>
</dbReference>
<gene>
    <name evidence="5" type="ORF">SAMN05216352_11533</name>
</gene>
<dbReference type="STRING" id="930129.SAMN05216352_11533"/>
<protein>
    <submittedName>
        <fullName evidence="5">S-layer homology domain-containing protein</fullName>
    </submittedName>
</protein>
<feature type="region of interest" description="Disordered" evidence="2">
    <location>
        <begin position="267"/>
        <end position="291"/>
    </location>
</feature>
<feature type="signal peptide" evidence="3">
    <location>
        <begin position="1"/>
        <end position="26"/>
    </location>
</feature>
<dbReference type="RefSeq" id="WP_091587422.1">
    <property type="nucleotide sequence ID" value="NZ_FNDU01000015.1"/>
</dbReference>
<name>A0A1G8PLX1_9BACI</name>
<feature type="domain" description="SLH" evidence="4">
    <location>
        <begin position="102"/>
        <end position="161"/>
    </location>
</feature>
<dbReference type="Proteomes" id="UP000199017">
    <property type="component" value="Unassembled WGS sequence"/>
</dbReference>
<evidence type="ECO:0000256" key="1">
    <source>
        <dbReference type="ARBA" id="ARBA00022729"/>
    </source>
</evidence>
<dbReference type="EMBL" id="FNDU01000015">
    <property type="protein sequence ID" value="SDI93494.1"/>
    <property type="molecule type" value="Genomic_DNA"/>
</dbReference>
<evidence type="ECO:0000313" key="5">
    <source>
        <dbReference type="EMBL" id="SDI93494.1"/>
    </source>
</evidence>
<organism evidence="5 6">
    <name type="scientific">Alteribacillus bidgolensis</name>
    <dbReference type="NCBI Taxonomy" id="930129"/>
    <lineage>
        <taxon>Bacteria</taxon>
        <taxon>Bacillati</taxon>
        <taxon>Bacillota</taxon>
        <taxon>Bacilli</taxon>
        <taxon>Bacillales</taxon>
        <taxon>Bacillaceae</taxon>
        <taxon>Alteribacillus</taxon>
    </lineage>
</organism>
<dbReference type="PROSITE" id="PS51318">
    <property type="entry name" value="TAT"/>
    <property type="match status" value="1"/>
</dbReference>
<keyword evidence="1 3" id="KW-0732">Signal</keyword>
<dbReference type="AlphaFoldDB" id="A0A1G8PLX1"/>
<evidence type="ECO:0000256" key="3">
    <source>
        <dbReference type="SAM" id="SignalP"/>
    </source>
</evidence>
<dbReference type="Pfam" id="PF00395">
    <property type="entry name" value="SLH"/>
    <property type="match status" value="3"/>
</dbReference>
<feature type="domain" description="SLH" evidence="4">
    <location>
        <begin position="162"/>
        <end position="224"/>
    </location>
</feature>
<feature type="chain" id="PRO_5039541302" evidence="3">
    <location>
        <begin position="27"/>
        <end position="922"/>
    </location>
</feature>
<dbReference type="InterPro" id="IPR014755">
    <property type="entry name" value="Cu-Rt/internalin_Ig-like"/>
</dbReference>
<feature type="domain" description="SLH" evidence="4">
    <location>
        <begin position="38"/>
        <end position="101"/>
    </location>
</feature>
<proteinExistence type="predicted"/>
<keyword evidence="6" id="KW-1185">Reference proteome</keyword>
<dbReference type="Gene3D" id="2.60.40.1220">
    <property type="match status" value="1"/>
</dbReference>
<dbReference type="PROSITE" id="PS51272">
    <property type="entry name" value="SLH"/>
    <property type="match status" value="3"/>
</dbReference>
<dbReference type="InterPro" id="IPR001119">
    <property type="entry name" value="SLH_dom"/>
</dbReference>